<reference evidence="1 2" key="1">
    <citation type="submission" date="2024-10" db="EMBL/GenBank/DDBJ databases">
        <title>The Natural Products Discovery Center: Release of the First 8490 Sequenced Strains for Exploring Actinobacteria Biosynthetic Diversity.</title>
        <authorList>
            <person name="Kalkreuter E."/>
            <person name="Kautsar S.A."/>
            <person name="Yang D."/>
            <person name="Bader C.D."/>
            <person name="Teijaro C.N."/>
            <person name="Fluegel L."/>
            <person name="Davis C.M."/>
            <person name="Simpson J.R."/>
            <person name="Lauterbach L."/>
            <person name="Steele A.D."/>
            <person name="Gui C."/>
            <person name="Meng S."/>
            <person name="Li G."/>
            <person name="Viehrig K."/>
            <person name="Ye F."/>
            <person name="Su P."/>
            <person name="Kiefer A.F."/>
            <person name="Nichols A."/>
            <person name="Cepeda A.J."/>
            <person name="Yan W."/>
            <person name="Fan B."/>
            <person name="Jiang Y."/>
            <person name="Adhikari A."/>
            <person name="Zheng C.-J."/>
            <person name="Schuster L."/>
            <person name="Cowan T.M."/>
            <person name="Smanski M.J."/>
            <person name="Chevrette M.G."/>
            <person name="De Carvalho L.P.S."/>
            <person name="Shen B."/>
        </authorList>
    </citation>
    <scope>NUCLEOTIDE SEQUENCE [LARGE SCALE GENOMIC DNA]</scope>
    <source>
        <strain evidence="1 2">NPDC001390</strain>
    </source>
</reference>
<organism evidence="1 2">
    <name type="scientific">Streptomyces bluensis</name>
    <dbReference type="NCBI Taxonomy" id="33897"/>
    <lineage>
        <taxon>Bacteria</taxon>
        <taxon>Bacillati</taxon>
        <taxon>Actinomycetota</taxon>
        <taxon>Actinomycetes</taxon>
        <taxon>Kitasatosporales</taxon>
        <taxon>Streptomycetaceae</taxon>
        <taxon>Streptomyces</taxon>
    </lineage>
</organism>
<dbReference type="EMBL" id="JBIAWJ010000031">
    <property type="protein sequence ID" value="MFF4527000.1"/>
    <property type="molecule type" value="Genomic_DNA"/>
</dbReference>
<sequence length="86" mass="9149">MNANGNPAASAAESLVQELHRRASRLEELRRDRTAPGDTATQVWGEVIGLRGALGIILGGTVPGGSADQLGYAYYREWLAREDPAG</sequence>
<comment type="caution">
    <text evidence="1">The sequence shown here is derived from an EMBL/GenBank/DDBJ whole genome shotgun (WGS) entry which is preliminary data.</text>
</comment>
<proteinExistence type="predicted"/>
<accession>A0ABW6UY34</accession>
<keyword evidence="2" id="KW-1185">Reference proteome</keyword>
<dbReference type="Proteomes" id="UP001602058">
    <property type="component" value="Unassembled WGS sequence"/>
</dbReference>
<evidence type="ECO:0000313" key="2">
    <source>
        <dbReference type="Proteomes" id="UP001602058"/>
    </source>
</evidence>
<protein>
    <submittedName>
        <fullName evidence="1">Uncharacterized protein</fullName>
    </submittedName>
</protein>
<gene>
    <name evidence="1" type="ORF">ACFY1D_37145</name>
</gene>
<dbReference type="RefSeq" id="WP_351086107.1">
    <property type="nucleotide sequence ID" value="NZ_JBEOZG010000037.1"/>
</dbReference>
<name>A0ABW6UY34_9ACTN</name>
<evidence type="ECO:0000313" key="1">
    <source>
        <dbReference type="EMBL" id="MFF4527000.1"/>
    </source>
</evidence>